<dbReference type="AlphaFoldDB" id="A0A146LA32"/>
<protein>
    <submittedName>
        <fullName evidence="1">Uncharacterized protein</fullName>
    </submittedName>
</protein>
<proteinExistence type="predicted"/>
<reference evidence="1" key="1">
    <citation type="journal article" date="2016" name="Gigascience">
        <title>De novo construction of an expanded transcriptome assembly for the western tarnished plant bug, Lygus hesperus.</title>
        <authorList>
            <person name="Tassone E.E."/>
            <person name="Geib S.M."/>
            <person name="Hall B."/>
            <person name="Fabrick J.A."/>
            <person name="Brent C.S."/>
            <person name="Hull J.J."/>
        </authorList>
    </citation>
    <scope>NUCLEOTIDE SEQUENCE</scope>
</reference>
<name>A0A146LA32_LYGHE</name>
<sequence length="118" mass="12841">MHWYLVSPGGHILSLSFDSEVNNFNVSFHIGFSETLMMAQIALEFRSCATFVALVSAQRAKVPVCFAALSASEGFYLVPTADPLVPSKIGITLKNVENLGCLVKLSQIREVHKGKNGK</sequence>
<organism evidence="1">
    <name type="scientific">Lygus hesperus</name>
    <name type="common">Western plant bug</name>
    <dbReference type="NCBI Taxonomy" id="30085"/>
    <lineage>
        <taxon>Eukaryota</taxon>
        <taxon>Metazoa</taxon>
        <taxon>Ecdysozoa</taxon>
        <taxon>Arthropoda</taxon>
        <taxon>Hexapoda</taxon>
        <taxon>Insecta</taxon>
        <taxon>Pterygota</taxon>
        <taxon>Neoptera</taxon>
        <taxon>Paraneoptera</taxon>
        <taxon>Hemiptera</taxon>
        <taxon>Heteroptera</taxon>
        <taxon>Panheteroptera</taxon>
        <taxon>Cimicomorpha</taxon>
        <taxon>Miridae</taxon>
        <taxon>Mirini</taxon>
        <taxon>Lygus</taxon>
    </lineage>
</organism>
<dbReference type="EMBL" id="GDHC01013435">
    <property type="protein sequence ID" value="JAQ05194.1"/>
    <property type="molecule type" value="Transcribed_RNA"/>
</dbReference>
<accession>A0A146LA32</accession>
<evidence type="ECO:0000313" key="1">
    <source>
        <dbReference type="EMBL" id="JAQ05194.1"/>
    </source>
</evidence>
<gene>
    <name evidence="1" type="ORF">g.51555</name>
</gene>